<gene>
    <name evidence="1" type="ORF">S01H1_22646</name>
</gene>
<reference evidence="1" key="1">
    <citation type="journal article" date="2014" name="Front. Microbiol.">
        <title>High frequency of phylogenetically diverse reductive dehalogenase-homologous genes in deep subseafloor sedimentary metagenomes.</title>
        <authorList>
            <person name="Kawai M."/>
            <person name="Futagami T."/>
            <person name="Toyoda A."/>
            <person name="Takaki Y."/>
            <person name="Nishi S."/>
            <person name="Hori S."/>
            <person name="Arai W."/>
            <person name="Tsubouchi T."/>
            <person name="Morono Y."/>
            <person name="Uchiyama I."/>
            <person name="Ito T."/>
            <person name="Fujiyama A."/>
            <person name="Inagaki F."/>
            <person name="Takami H."/>
        </authorList>
    </citation>
    <scope>NUCLEOTIDE SEQUENCE</scope>
    <source>
        <strain evidence="1">Expedition CK06-06</strain>
    </source>
</reference>
<protein>
    <submittedName>
        <fullName evidence="1">Uncharacterized protein</fullName>
    </submittedName>
</protein>
<dbReference type="EMBL" id="BARS01012826">
    <property type="protein sequence ID" value="GAF90602.1"/>
    <property type="molecule type" value="Genomic_DNA"/>
</dbReference>
<feature type="non-terminal residue" evidence="1">
    <location>
        <position position="192"/>
    </location>
</feature>
<dbReference type="InterPro" id="IPR021459">
    <property type="entry name" value="GH101-related"/>
</dbReference>
<dbReference type="AlphaFoldDB" id="X0TR20"/>
<proteinExistence type="predicted"/>
<evidence type="ECO:0000313" key="1">
    <source>
        <dbReference type="EMBL" id="GAF90602.1"/>
    </source>
</evidence>
<comment type="caution">
    <text evidence="1">The sequence shown here is derived from an EMBL/GenBank/DDBJ whole genome shotgun (WGS) entry which is preliminary data.</text>
</comment>
<organism evidence="1">
    <name type="scientific">marine sediment metagenome</name>
    <dbReference type="NCBI Taxonomy" id="412755"/>
    <lineage>
        <taxon>unclassified sequences</taxon>
        <taxon>metagenomes</taxon>
        <taxon>ecological metagenomes</taxon>
    </lineage>
</organism>
<dbReference type="Pfam" id="PF11308">
    <property type="entry name" value="Glyco_hydro_129"/>
    <property type="match status" value="1"/>
</dbReference>
<sequence length="192" mass="21873">DHPTTAEDDANARLDRMAWIRDTFGLVIGSERGAAFAAPVVHFAHGMTTGAFGSWGDDELTKDKESPYYLGGWWPPDGPAVFVKQVPLRPHYYTFHYDPAYRLPLYQTVFHDSLIATHHWGRHSLKFSDQVGTVALTELLYGVPPLYHMNLAEFEKHGERIKAHYAFFSPLHRQIGALPMTDFEWLSADRMV</sequence>
<feature type="non-terminal residue" evidence="1">
    <location>
        <position position="1"/>
    </location>
</feature>
<name>X0TR20_9ZZZZ</name>
<accession>X0TR20</accession>